<feature type="binding site" evidence="8">
    <location>
        <position position="177"/>
    </location>
    <ligand>
        <name>[4Fe-4S] cluster</name>
        <dbReference type="ChEBI" id="CHEBI:49883"/>
        <label>2</label>
        <note>4Fe-4S-S-AdoMet</note>
    </ligand>
</feature>
<dbReference type="InterPro" id="IPR007197">
    <property type="entry name" value="rSAM"/>
</dbReference>
<comment type="catalytic activity">
    <reaction evidence="8">
        <text>L-aspartate(89)-[ribosomal protein uS12]-hydrogen + (sulfur carrier)-SH + AH2 + 2 S-adenosyl-L-methionine = 3-methylsulfanyl-L-aspartate(89)-[ribosomal protein uS12]-hydrogen + (sulfur carrier)-H + 5'-deoxyadenosine + L-methionine + A + S-adenosyl-L-homocysteine + 2 H(+)</text>
        <dbReference type="Rhea" id="RHEA:37087"/>
        <dbReference type="Rhea" id="RHEA-COMP:10460"/>
        <dbReference type="Rhea" id="RHEA-COMP:10461"/>
        <dbReference type="Rhea" id="RHEA-COMP:14737"/>
        <dbReference type="Rhea" id="RHEA-COMP:14739"/>
        <dbReference type="ChEBI" id="CHEBI:13193"/>
        <dbReference type="ChEBI" id="CHEBI:15378"/>
        <dbReference type="ChEBI" id="CHEBI:17319"/>
        <dbReference type="ChEBI" id="CHEBI:17499"/>
        <dbReference type="ChEBI" id="CHEBI:29917"/>
        <dbReference type="ChEBI" id="CHEBI:29961"/>
        <dbReference type="ChEBI" id="CHEBI:57844"/>
        <dbReference type="ChEBI" id="CHEBI:57856"/>
        <dbReference type="ChEBI" id="CHEBI:59789"/>
        <dbReference type="ChEBI" id="CHEBI:64428"/>
        <dbReference type="ChEBI" id="CHEBI:73599"/>
        <dbReference type="EC" id="2.8.4.4"/>
    </reaction>
</comment>
<dbReference type="GO" id="GO:0046872">
    <property type="term" value="F:metal ion binding"/>
    <property type="evidence" value="ECO:0007669"/>
    <property type="project" value="UniProtKB-KW"/>
</dbReference>
<dbReference type="GO" id="GO:0035599">
    <property type="term" value="F:aspartic acid methylthiotransferase activity"/>
    <property type="evidence" value="ECO:0007669"/>
    <property type="project" value="TreeGrafter"/>
</dbReference>
<feature type="domain" description="TRAM" evidence="10">
    <location>
        <begin position="396"/>
        <end position="464"/>
    </location>
</feature>
<name>A0A1N6REB3_9SPIO</name>
<feature type="domain" description="MTTase N-terminal" evidence="11">
    <location>
        <begin position="24"/>
        <end position="137"/>
    </location>
</feature>
<dbReference type="Gene3D" id="2.40.50.140">
    <property type="entry name" value="Nucleic acid-binding proteins"/>
    <property type="match status" value="1"/>
</dbReference>
<evidence type="ECO:0000313" key="13">
    <source>
        <dbReference type="EMBL" id="SIQ27032.1"/>
    </source>
</evidence>
<keyword evidence="13" id="KW-0687">Ribonucleoprotein</keyword>
<protein>
    <recommendedName>
        <fullName evidence="8">Ribosomal protein uS12 methylthiotransferase RimO</fullName>
        <shortName evidence="8">uS12 MTTase</shortName>
        <shortName evidence="8">uS12 methylthiotransferase</shortName>
        <ecNumber evidence="8">2.8.4.4</ecNumber>
    </recommendedName>
    <alternativeName>
        <fullName evidence="8">Ribosomal protein uS12 (aspartate-C(3))-methylthiotransferase</fullName>
    </alternativeName>
    <alternativeName>
        <fullName evidence="8">Ribosome maturation factor RimO</fullName>
    </alternativeName>
</protein>
<gene>
    <name evidence="8" type="primary">rimO</name>
    <name evidence="13" type="ORF">SAMN05920897_10671</name>
</gene>
<evidence type="ECO:0000256" key="4">
    <source>
        <dbReference type="ARBA" id="ARBA00022691"/>
    </source>
</evidence>
<dbReference type="PROSITE" id="PS51918">
    <property type="entry name" value="RADICAL_SAM"/>
    <property type="match status" value="1"/>
</dbReference>
<evidence type="ECO:0000256" key="7">
    <source>
        <dbReference type="ARBA" id="ARBA00023014"/>
    </source>
</evidence>
<dbReference type="InterPro" id="IPR006638">
    <property type="entry name" value="Elp3/MiaA/NifB-like_rSAM"/>
</dbReference>
<evidence type="ECO:0000256" key="2">
    <source>
        <dbReference type="ARBA" id="ARBA00022490"/>
    </source>
</evidence>
<dbReference type="Gene3D" id="3.80.30.20">
    <property type="entry name" value="tm_1862 like domain"/>
    <property type="match status" value="1"/>
</dbReference>
<evidence type="ECO:0000256" key="5">
    <source>
        <dbReference type="ARBA" id="ARBA00022723"/>
    </source>
</evidence>
<evidence type="ECO:0000256" key="8">
    <source>
        <dbReference type="HAMAP-Rule" id="MF_01865"/>
    </source>
</evidence>
<feature type="region of interest" description="Disordered" evidence="9">
    <location>
        <begin position="1"/>
        <end position="21"/>
    </location>
</feature>
<dbReference type="Gene3D" id="3.40.50.12160">
    <property type="entry name" value="Methylthiotransferase, N-terminal domain"/>
    <property type="match status" value="1"/>
</dbReference>
<keyword evidence="4 8" id="KW-0949">S-adenosyl-L-methionine</keyword>
<dbReference type="PROSITE" id="PS01278">
    <property type="entry name" value="MTTASE_RADICAL"/>
    <property type="match status" value="1"/>
</dbReference>
<evidence type="ECO:0000256" key="1">
    <source>
        <dbReference type="ARBA" id="ARBA00022485"/>
    </source>
</evidence>
<dbReference type="InterPro" id="IPR002792">
    <property type="entry name" value="TRAM_dom"/>
</dbReference>
<dbReference type="STRING" id="159291.SAMN05920897_10671"/>
<comment type="subcellular location">
    <subcellularLocation>
        <location evidence="8">Cytoplasm</location>
    </subcellularLocation>
</comment>
<dbReference type="PANTHER" id="PTHR43837:SF1">
    <property type="entry name" value="RIBOSOMAL PROTEIN US12 METHYLTHIOTRANSFERASE RIMO"/>
    <property type="match status" value="1"/>
</dbReference>
<feature type="binding site" evidence="8">
    <location>
        <position position="100"/>
    </location>
    <ligand>
        <name>[4Fe-4S] cluster</name>
        <dbReference type="ChEBI" id="CHEBI:49883"/>
        <label>1</label>
    </ligand>
</feature>
<reference evidence="13 14" key="1">
    <citation type="submission" date="2017-01" db="EMBL/GenBank/DDBJ databases">
        <authorList>
            <person name="Mah S.A."/>
            <person name="Swanson W.J."/>
            <person name="Moy G.W."/>
            <person name="Vacquier V.D."/>
        </authorList>
    </citation>
    <scope>NUCLEOTIDE SEQUENCE [LARGE SCALE GENOMIC DNA]</scope>
    <source>
        <strain evidence="13 14">ASpG1</strain>
    </source>
</reference>
<evidence type="ECO:0000256" key="9">
    <source>
        <dbReference type="SAM" id="MobiDB-lite"/>
    </source>
</evidence>
<keyword evidence="5 8" id="KW-0479">Metal-binding</keyword>
<dbReference type="Proteomes" id="UP000186400">
    <property type="component" value="Unassembled WGS sequence"/>
</dbReference>
<dbReference type="InterPro" id="IPR005840">
    <property type="entry name" value="Ribosomal_uS12_MeSTrfase_RimO"/>
</dbReference>
<sequence>MPDKTAKPGSGDSGEQAGGSPGAGTFYIENLGCAKNQVDAEIMGARLEETGRVWTDDPSLAEVIIVNTCGFIEPAQQESIDTTLAMMAGYPRASVVLAGCLTQRFPDALAEGLPEAAGIFGNREPDKIAEFLDRLDGHPAGNPLVWLPPGGADLAEPRRRRLLSHPGSVFLKVAEGCDHRCTFCAIPDIRGPQRSRSAGSILDEFRQLRQQGLYEFNLVAQDLAAWRHQAEPGGIVALLRSLLGEPGSFWLRPLYLYPDMFPLEVVELTCKDSRLLPYFDLSFQHGSPEILRAMGRPGNPERYLSLIEDIRAINPDAALRSSFIVGYPGETDDHFRELLAFIEAAELEWVGVFPFSAQEGTPAGEETRGIVSPEEMLNRKKALEEVQERIVARRLDRFVGRSLPVLVEEQIQGTEILLGRSPLNAPEVDGLVVIHDGADCLPGSVVPVEITARSGVDLQARRQKG</sequence>
<comment type="similarity">
    <text evidence="8">Belongs to the methylthiotransferase family. RimO subfamily.</text>
</comment>
<dbReference type="RefSeq" id="WP_083943774.1">
    <property type="nucleotide sequence ID" value="NZ_FTMS01000006.1"/>
</dbReference>
<evidence type="ECO:0000313" key="14">
    <source>
        <dbReference type="Proteomes" id="UP000186400"/>
    </source>
</evidence>
<feature type="binding site" evidence="8">
    <location>
        <position position="181"/>
    </location>
    <ligand>
        <name>[4Fe-4S] cluster</name>
        <dbReference type="ChEBI" id="CHEBI:49883"/>
        <label>2</label>
        <note>4Fe-4S-S-AdoMet</note>
    </ligand>
</feature>
<dbReference type="GO" id="GO:0005840">
    <property type="term" value="C:ribosome"/>
    <property type="evidence" value="ECO:0007669"/>
    <property type="project" value="UniProtKB-KW"/>
</dbReference>
<dbReference type="PANTHER" id="PTHR43837">
    <property type="entry name" value="RIBOSOMAL PROTEIN S12 METHYLTHIOTRANSFERASE RIMO"/>
    <property type="match status" value="1"/>
</dbReference>
<dbReference type="InterPro" id="IPR005839">
    <property type="entry name" value="Methylthiotransferase"/>
</dbReference>
<keyword evidence="14" id="KW-1185">Reference proteome</keyword>
<dbReference type="GO" id="GO:0005829">
    <property type="term" value="C:cytosol"/>
    <property type="evidence" value="ECO:0007669"/>
    <property type="project" value="TreeGrafter"/>
</dbReference>
<dbReference type="CDD" id="cd01335">
    <property type="entry name" value="Radical_SAM"/>
    <property type="match status" value="1"/>
</dbReference>
<feature type="binding site" evidence="8">
    <location>
        <position position="184"/>
    </location>
    <ligand>
        <name>[4Fe-4S] cluster</name>
        <dbReference type="ChEBI" id="CHEBI:49883"/>
        <label>2</label>
        <note>4Fe-4S-S-AdoMet</note>
    </ligand>
</feature>
<dbReference type="AlphaFoldDB" id="A0A1N6REB3"/>
<dbReference type="SFLD" id="SFLDG01061">
    <property type="entry name" value="methylthiotransferase"/>
    <property type="match status" value="1"/>
</dbReference>
<proteinExistence type="inferred from homology"/>
<organism evidence="13 14">
    <name type="scientific">Alkalispirochaeta americana</name>
    <dbReference type="NCBI Taxonomy" id="159291"/>
    <lineage>
        <taxon>Bacteria</taxon>
        <taxon>Pseudomonadati</taxon>
        <taxon>Spirochaetota</taxon>
        <taxon>Spirochaetia</taxon>
        <taxon>Spirochaetales</taxon>
        <taxon>Spirochaetaceae</taxon>
        <taxon>Alkalispirochaeta</taxon>
    </lineage>
</organism>
<keyword evidence="3 8" id="KW-0808">Transferase</keyword>
<dbReference type="InterPro" id="IPR038135">
    <property type="entry name" value="Methylthiotransferase_N_sf"/>
</dbReference>
<dbReference type="Pfam" id="PF04055">
    <property type="entry name" value="Radical_SAM"/>
    <property type="match status" value="1"/>
</dbReference>
<keyword evidence="2 8" id="KW-0963">Cytoplasm</keyword>
<dbReference type="SFLD" id="SFLDS00029">
    <property type="entry name" value="Radical_SAM"/>
    <property type="match status" value="1"/>
</dbReference>
<dbReference type="NCBIfam" id="TIGR00089">
    <property type="entry name" value="MiaB/RimO family radical SAM methylthiotransferase"/>
    <property type="match status" value="1"/>
</dbReference>
<dbReference type="GO" id="GO:0006400">
    <property type="term" value="P:tRNA modification"/>
    <property type="evidence" value="ECO:0007669"/>
    <property type="project" value="InterPro"/>
</dbReference>
<dbReference type="OrthoDB" id="9805215at2"/>
<feature type="binding site" evidence="8">
    <location>
        <position position="69"/>
    </location>
    <ligand>
        <name>[4Fe-4S] cluster</name>
        <dbReference type="ChEBI" id="CHEBI:49883"/>
        <label>1</label>
    </ligand>
</feature>
<feature type="domain" description="Radical SAM core" evidence="12">
    <location>
        <begin position="163"/>
        <end position="393"/>
    </location>
</feature>
<comment type="function">
    <text evidence="8">Catalyzes the methylthiolation of an aspartic acid residue of ribosomal protein uS12.</text>
</comment>
<dbReference type="PROSITE" id="PS51449">
    <property type="entry name" value="MTTASE_N"/>
    <property type="match status" value="1"/>
</dbReference>
<dbReference type="InterPro" id="IPR023404">
    <property type="entry name" value="rSAM_horseshoe"/>
</dbReference>
<dbReference type="EMBL" id="FTMS01000006">
    <property type="protein sequence ID" value="SIQ27032.1"/>
    <property type="molecule type" value="Genomic_DNA"/>
</dbReference>
<evidence type="ECO:0000259" key="10">
    <source>
        <dbReference type="PROSITE" id="PS50926"/>
    </source>
</evidence>
<comment type="cofactor">
    <cofactor evidence="8">
        <name>[4Fe-4S] cluster</name>
        <dbReference type="ChEBI" id="CHEBI:49883"/>
    </cofactor>
    <text evidence="8">Binds 2 [4Fe-4S] clusters. One cluster is coordinated with 3 cysteines and an exchangeable S-adenosyl-L-methionine.</text>
</comment>
<dbReference type="InterPro" id="IPR013848">
    <property type="entry name" value="Methylthiotransferase_N"/>
</dbReference>
<feature type="binding site" evidence="8">
    <location>
        <position position="33"/>
    </location>
    <ligand>
        <name>[4Fe-4S] cluster</name>
        <dbReference type="ChEBI" id="CHEBI:49883"/>
        <label>1</label>
    </ligand>
</feature>
<evidence type="ECO:0000256" key="3">
    <source>
        <dbReference type="ARBA" id="ARBA00022679"/>
    </source>
</evidence>
<keyword evidence="6 8" id="KW-0408">Iron</keyword>
<dbReference type="PROSITE" id="PS50926">
    <property type="entry name" value="TRAM"/>
    <property type="match status" value="1"/>
</dbReference>
<dbReference type="SFLD" id="SFLDG01082">
    <property type="entry name" value="B12-binding_domain_containing"/>
    <property type="match status" value="1"/>
</dbReference>
<keyword evidence="7 8" id="KW-0411">Iron-sulfur</keyword>
<dbReference type="InterPro" id="IPR058240">
    <property type="entry name" value="rSAM_sf"/>
</dbReference>
<dbReference type="InterPro" id="IPR020612">
    <property type="entry name" value="Methylthiotransferase_CS"/>
</dbReference>
<dbReference type="HAMAP" id="MF_01865">
    <property type="entry name" value="MTTase_RimO"/>
    <property type="match status" value="1"/>
</dbReference>
<accession>A0A1N6REB3</accession>
<dbReference type="SMART" id="SM00729">
    <property type="entry name" value="Elp3"/>
    <property type="match status" value="1"/>
</dbReference>
<dbReference type="Pfam" id="PF18693">
    <property type="entry name" value="TRAM_2"/>
    <property type="match status" value="1"/>
</dbReference>
<dbReference type="SUPFAM" id="SSF102114">
    <property type="entry name" value="Radical SAM enzymes"/>
    <property type="match status" value="1"/>
</dbReference>
<dbReference type="InterPro" id="IPR012340">
    <property type="entry name" value="NA-bd_OB-fold"/>
</dbReference>
<evidence type="ECO:0000259" key="12">
    <source>
        <dbReference type="PROSITE" id="PS51918"/>
    </source>
</evidence>
<keyword evidence="13" id="KW-0689">Ribosomal protein</keyword>
<evidence type="ECO:0000259" key="11">
    <source>
        <dbReference type="PROSITE" id="PS51449"/>
    </source>
</evidence>
<keyword evidence="1 8" id="KW-0004">4Fe-4S</keyword>
<dbReference type="GO" id="GO:0051539">
    <property type="term" value="F:4 iron, 4 sulfur cluster binding"/>
    <property type="evidence" value="ECO:0007669"/>
    <property type="project" value="UniProtKB-UniRule"/>
</dbReference>
<evidence type="ECO:0000256" key="6">
    <source>
        <dbReference type="ARBA" id="ARBA00023004"/>
    </source>
</evidence>
<dbReference type="GO" id="GO:0103039">
    <property type="term" value="F:protein methylthiotransferase activity"/>
    <property type="evidence" value="ECO:0007669"/>
    <property type="project" value="UniProtKB-EC"/>
</dbReference>
<dbReference type="Pfam" id="PF00919">
    <property type="entry name" value="UPF0004"/>
    <property type="match status" value="1"/>
</dbReference>
<dbReference type="NCBIfam" id="TIGR01125">
    <property type="entry name" value="30S ribosomal protein S12 methylthiotransferase RimO"/>
    <property type="match status" value="1"/>
</dbReference>
<dbReference type="EC" id="2.8.4.4" evidence="8"/>